<feature type="region of interest" description="Disordered" evidence="1">
    <location>
        <begin position="85"/>
        <end position="106"/>
    </location>
</feature>
<comment type="caution">
    <text evidence="2">The sequence shown here is derived from an EMBL/GenBank/DDBJ whole genome shotgun (WGS) entry which is preliminary data.</text>
</comment>
<name>A0A9X2T9Y8_9BACT</name>
<dbReference type="PANTHER" id="PTHR34849:SF1">
    <property type="entry name" value="SLR0770 PROTEIN"/>
    <property type="match status" value="1"/>
</dbReference>
<dbReference type="InterPro" id="IPR009057">
    <property type="entry name" value="Homeodomain-like_sf"/>
</dbReference>
<sequence length="106" mass="11737">MDSATTYEHITRHEEVLSGEPIIDGTRTPVRAIVEEWRRGTPPEEIPEGMPHLSLAQVFAALAYYSDHRDEINALIERNRIPDAQLGSSVSGDELSQHSQNTGPSS</sequence>
<dbReference type="InterPro" id="IPR036388">
    <property type="entry name" value="WH-like_DNA-bd_sf"/>
</dbReference>
<dbReference type="PANTHER" id="PTHR34849">
    <property type="entry name" value="SSL5025 PROTEIN"/>
    <property type="match status" value="1"/>
</dbReference>
<dbReference type="Proteomes" id="UP001155034">
    <property type="component" value="Unassembled WGS sequence"/>
</dbReference>
<dbReference type="EMBL" id="JANTYZ010000002">
    <property type="protein sequence ID" value="MCS3864678.1"/>
    <property type="molecule type" value="Genomic_DNA"/>
</dbReference>
<evidence type="ECO:0000313" key="2">
    <source>
        <dbReference type="EMBL" id="MCS3864678.1"/>
    </source>
</evidence>
<dbReference type="Pfam" id="PF04255">
    <property type="entry name" value="DUF433"/>
    <property type="match status" value="1"/>
</dbReference>
<gene>
    <name evidence="2" type="ORF">GGP82_001224</name>
</gene>
<organism evidence="2 3">
    <name type="scientific">Salinibacter ruber</name>
    <dbReference type="NCBI Taxonomy" id="146919"/>
    <lineage>
        <taxon>Bacteria</taxon>
        <taxon>Pseudomonadati</taxon>
        <taxon>Rhodothermota</taxon>
        <taxon>Rhodothermia</taxon>
        <taxon>Rhodothermales</taxon>
        <taxon>Salinibacteraceae</taxon>
        <taxon>Salinibacter</taxon>
    </lineage>
</organism>
<evidence type="ECO:0000256" key="1">
    <source>
        <dbReference type="SAM" id="MobiDB-lite"/>
    </source>
</evidence>
<accession>A0A9X2T9Y8</accession>
<dbReference type="InterPro" id="IPR007367">
    <property type="entry name" value="DUF433"/>
</dbReference>
<proteinExistence type="predicted"/>
<protein>
    <submittedName>
        <fullName evidence="2">Uncharacterized protein (DUF433 family)</fullName>
    </submittedName>
</protein>
<dbReference type="Gene3D" id="1.10.10.10">
    <property type="entry name" value="Winged helix-like DNA-binding domain superfamily/Winged helix DNA-binding domain"/>
    <property type="match status" value="1"/>
</dbReference>
<dbReference type="SUPFAM" id="SSF46689">
    <property type="entry name" value="Homeodomain-like"/>
    <property type="match status" value="1"/>
</dbReference>
<dbReference type="RefSeq" id="WP_251923597.1">
    <property type="nucleotide sequence ID" value="NZ_CALTSG010000031.1"/>
</dbReference>
<feature type="compositionally biased region" description="Polar residues" evidence="1">
    <location>
        <begin position="97"/>
        <end position="106"/>
    </location>
</feature>
<reference evidence="2" key="1">
    <citation type="submission" date="2022-08" db="EMBL/GenBank/DDBJ databases">
        <title>Genomic Encyclopedia of Type Strains, Phase V (KMG-V): Genome sequencing to study the core and pangenomes of soil and plant-associated prokaryotes.</title>
        <authorList>
            <person name="Whitman W."/>
        </authorList>
    </citation>
    <scope>NUCLEOTIDE SEQUENCE</scope>
    <source>
        <strain evidence="2">SP2016B</strain>
    </source>
</reference>
<evidence type="ECO:0000313" key="3">
    <source>
        <dbReference type="Proteomes" id="UP001155034"/>
    </source>
</evidence>
<dbReference type="AlphaFoldDB" id="A0A9X2T9Y8"/>